<reference evidence="8" key="1">
    <citation type="journal article" date="2019" name="Int. J. Syst. Evol. Microbiol.">
        <title>The Global Catalogue of Microorganisms (GCM) 10K type strain sequencing project: providing services to taxonomists for standard genome sequencing and annotation.</title>
        <authorList>
            <consortium name="The Broad Institute Genomics Platform"/>
            <consortium name="The Broad Institute Genome Sequencing Center for Infectious Disease"/>
            <person name="Wu L."/>
            <person name="Ma J."/>
        </authorList>
    </citation>
    <scope>NUCLEOTIDE SEQUENCE [LARGE SCALE GENOMIC DNA]</scope>
    <source>
        <strain evidence="8">KCTC 12848</strain>
    </source>
</reference>
<evidence type="ECO:0000259" key="5">
    <source>
        <dbReference type="Pfam" id="PF04542"/>
    </source>
</evidence>
<dbReference type="PANTHER" id="PTHR43133:SF51">
    <property type="entry name" value="RNA POLYMERASE SIGMA FACTOR"/>
    <property type="match status" value="1"/>
</dbReference>
<dbReference type="SUPFAM" id="SSF88659">
    <property type="entry name" value="Sigma3 and sigma4 domains of RNA polymerase sigma factors"/>
    <property type="match status" value="1"/>
</dbReference>
<comment type="caution">
    <text evidence="7">The sequence shown here is derived from an EMBL/GenBank/DDBJ whole genome shotgun (WGS) entry which is preliminary data.</text>
</comment>
<dbReference type="InterPro" id="IPR013249">
    <property type="entry name" value="RNA_pol_sigma70_r4_t2"/>
</dbReference>
<dbReference type="InterPro" id="IPR013325">
    <property type="entry name" value="RNA_pol_sigma_r2"/>
</dbReference>
<accession>A0ABW5EAY3</accession>
<dbReference type="SUPFAM" id="SSF88946">
    <property type="entry name" value="Sigma2 domain of RNA polymerase sigma factors"/>
    <property type="match status" value="1"/>
</dbReference>
<dbReference type="NCBIfam" id="TIGR02937">
    <property type="entry name" value="sigma70-ECF"/>
    <property type="match status" value="1"/>
</dbReference>
<name>A0ABW5EAY3_9GAMM</name>
<evidence type="ECO:0000313" key="8">
    <source>
        <dbReference type="Proteomes" id="UP001597425"/>
    </source>
</evidence>
<evidence type="ECO:0000256" key="3">
    <source>
        <dbReference type="ARBA" id="ARBA00023082"/>
    </source>
</evidence>
<organism evidence="7 8">
    <name type="scientific">Microbulbifer halophilus</name>
    <dbReference type="NCBI Taxonomy" id="453963"/>
    <lineage>
        <taxon>Bacteria</taxon>
        <taxon>Pseudomonadati</taxon>
        <taxon>Pseudomonadota</taxon>
        <taxon>Gammaproteobacteria</taxon>
        <taxon>Cellvibrionales</taxon>
        <taxon>Microbulbiferaceae</taxon>
        <taxon>Microbulbifer</taxon>
    </lineage>
</organism>
<dbReference type="Pfam" id="PF04542">
    <property type="entry name" value="Sigma70_r2"/>
    <property type="match status" value="1"/>
</dbReference>
<dbReference type="EMBL" id="JBHUJD010000009">
    <property type="protein sequence ID" value="MFD2310447.1"/>
    <property type="molecule type" value="Genomic_DNA"/>
</dbReference>
<sequence length="185" mass="21126">MDLNDGDLIRRVVDGDQRAYAQLVRRYQSQLRFSLRQLCDGDRGLADDMAQEAFIKAYKALPAFRGDARFSTWLYRIAYNLVMSHKRKKAPDVDQEAVDRARSEESVEEAQQLGMARDLDSAMKELSEAQRQAVHLCMQRGFSHEEAASIMKLPLGTVKSHVNRARAKLQTLLQAWREEVVSGQL</sequence>
<dbReference type="Pfam" id="PF08281">
    <property type="entry name" value="Sigma70_r4_2"/>
    <property type="match status" value="1"/>
</dbReference>
<evidence type="ECO:0000256" key="2">
    <source>
        <dbReference type="ARBA" id="ARBA00023015"/>
    </source>
</evidence>
<dbReference type="CDD" id="cd06171">
    <property type="entry name" value="Sigma70_r4"/>
    <property type="match status" value="1"/>
</dbReference>
<dbReference type="InterPro" id="IPR014284">
    <property type="entry name" value="RNA_pol_sigma-70_dom"/>
</dbReference>
<keyword evidence="4" id="KW-0804">Transcription</keyword>
<evidence type="ECO:0000259" key="6">
    <source>
        <dbReference type="Pfam" id="PF08281"/>
    </source>
</evidence>
<comment type="similarity">
    <text evidence="1">Belongs to the sigma-70 factor family. ECF subfamily.</text>
</comment>
<keyword evidence="8" id="KW-1185">Reference proteome</keyword>
<protein>
    <submittedName>
        <fullName evidence="7">Sigma-70 family RNA polymerase sigma factor</fullName>
    </submittedName>
</protein>
<feature type="domain" description="RNA polymerase sigma factor 70 region 4 type 2" evidence="6">
    <location>
        <begin position="117"/>
        <end position="169"/>
    </location>
</feature>
<keyword evidence="2" id="KW-0805">Transcription regulation</keyword>
<proteinExistence type="inferred from homology"/>
<evidence type="ECO:0000256" key="4">
    <source>
        <dbReference type="ARBA" id="ARBA00023163"/>
    </source>
</evidence>
<dbReference type="RefSeq" id="WP_265722123.1">
    <property type="nucleotide sequence ID" value="NZ_JAPIVK010000018.1"/>
</dbReference>
<gene>
    <name evidence="7" type="ORF">ACFSKX_08460</name>
</gene>
<dbReference type="PANTHER" id="PTHR43133">
    <property type="entry name" value="RNA POLYMERASE ECF-TYPE SIGMA FACTO"/>
    <property type="match status" value="1"/>
</dbReference>
<dbReference type="Gene3D" id="1.10.1740.10">
    <property type="match status" value="1"/>
</dbReference>
<dbReference type="InterPro" id="IPR036388">
    <property type="entry name" value="WH-like_DNA-bd_sf"/>
</dbReference>
<dbReference type="Gene3D" id="1.10.10.10">
    <property type="entry name" value="Winged helix-like DNA-binding domain superfamily/Winged helix DNA-binding domain"/>
    <property type="match status" value="1"/>
</dbReference>
<dbReference type="InterPro" id="IPR007627">
    <property type="entry name" value="RNA_pol_sigma70_r2"/>
</dbReference>
<dbReference type="InterPro" id="IPR039425">
    <property type="entry name" value="RNA_pol_sigma-70-like"/>
</dbReference>
<feature type="domain" description="RNA polymerase sigma-70 region 2" evidence="5">
    <location>
        <begin position="23"/>
        <end position="90"/>
    </location>
</feature>
<evidence type="ECO:0000256" key="1">
    <source>
        <dbReference type="ARBA" id="ARBA00010641"/>
    </source>
</evidence>
<keyword evidence="3" id="KW-0731">Sigma factor</keyword>
<dbReference type="Proteomes" id="UP001597425">
    <property type="component" value="Unassembled WGS sequence"/>
</dbReference>
<dbReference type="InterPro" id="IPR013324">
    <property type="entry name" value="RNA_pol_sigma_r3/r4-like"/>
</dbReference>
<evidence type="ECO:0000313" key="7">
    <source>
        <dbReference type="EMBL" id="MFD2310447.1"/>
    </source>
</evidence>